<comment type="caution">
    <text evidence="2">The sequence shown here is derived from an EMBL/GenBank/DDBJ whole genome shotgun (WGS) entry which is preliminary data.</text>
</comment>
<feature type="compositionally biased region" description="Polar residues" evidence="1">
    <location>
        <begin position="103"/>
        <end position="115"/>
    </location>
</feature>
<reference evidence="2 3" key="1">
    <citation type="journal article" date="2023" name="Plants (Basel)">
        <title>Bridging the Gap: Combining Genomics and Transcriptomics Approaches to Understand Stylosanthes scabra, an Orphan Legume from the Brazilian Caatinga.</title>
        <authorList>
            <person name="Ferreira-Neto J.R.C."/>
            <person name="da Silva M.D."/>
            <person name="Binneck E."/>
            <person name="de Melo N.F."/>
            <person name="da Silva R.H."/>
            <person name="de Melo A.L.T.M."/>
            <person name="Pandolfi V."/>
            <person name="Bustamante F.O."/>
            <person name="Brasileiro-Vidal A.C."/>
            <person name="Benko-Iseppon A.M."/>
        </authorList>
    </citation>
    <scope>NUCLEOTIDE SEQUENCE [LARGE SCALE GENOMIC DNA]</scope>
    <source>
        <tissue evidence="2">Leaves</tissue>
    </source>
</reference>
<feature type="region of interest" description="Disordered" evidence="1">
    <location>
        <begin position="68"/>
        <end position="153"/>
    </location>
</feature>
<protein>
    <submittedName>
        <fullName evidence="2">Uncharacterized protein</fullName>
    </submittedName>
</protein>
<dbReference type="EMBL" id="JASCZI010061752">
    <property type="protein sequence ID" value="MED6139430.1"/>
    <property type="molecule type" value="Genomic_DNA"/>
</dbReference>
<evidence type="ECO:0000313" key="3">
    <source>
        <dbReference type="Proteomes" id="UP001341840"/>
    </source>
</evidence>
<dbReference type="Proteomes" id="UP001341840">
    <property type="component" value="Unassembled WGS sequence"/>
</dbReference>
<accession>A0ABU6STQ7</accession>
<organism evidence="2 3">
    <name type="scientific">Stylosanthes scabra</name>
    <dbReference type="NCBI Taxonomy" id="79078"/>
    <lineage>
        <taxon>Eukaryota</taxon>
        <taxon>Viridiplantae</taxon>
        <taxon>Streptophyta</taxon>
        <taxon>Embryophyta</taxon>
        <taxon>Tracheophyta</taxon>
        <taxon>Spermatophyta</taxon>
        <taxon>Magnoliopsida</taxon>
        <taxon>eudicotyledons</taxon>
        <taxon>Gunneridae</taxon>
        <taxon>Pentapetalae</taxon>
        <taxon>rosids</taxon>
        <taxon>fabids</taxon>
        <taxon>Fabales</taxon>
        <taxon>Fabaceae</taxon>
        <taxon>Papilionoideae</taxon>
        <taxon>50 kb inversion clade</taxon>
        <taxon>dalbergioids sensu lato</taxon>
        <taxon>Dalbergieae</taxon>
        <taxon>Pterocarpus clade</taxon>
        <taxon>Stylosanthes</taxon>
    </lineage>
</organism>
<name>A0ABU6STQ7_9FABA</name>
<evidence type="ECO:0000313" key="2">
    <source>
        <dbReference type="EMBL" id="MED6139430.1"/>
    </source>
</evidence>
<proteinExistence type="predicted"/>
<keyword evidence="3" id="KW-1185">Reference proteome</keyword>
<evidence type="ECO:0000256" key="1">
    <source>
        <dbReference type="SAM" id="MobiDB-lite"/>
    </source>
</evidence>
<gene>
    <name evidence="2" type="ORF">PIB30_083780</name>
</gene>
<sequence length="153" mass="16565">MANDTGDAVMAEGMAAGRAGNTETPDTAELGEDEAAAGALAYKPHHRRSAMLDIHRRSRCWLRVAWGHPLPDPGPQPRWECPPVDGTQPPRRHPFRPAEHLTAHSSTRPHPSSGYQDAASEPIVRERMHRAVGLSDPSPKSQLGAHHPAAGHL</sequence>